<organism evidence="2 3">
    <name type="scientific">Nitrosococcus wardiae</name>
    <dbReference type="NCBI Taxonomy" id="1814290"/>
    <lineage>
        <taxon>Bacteria</taxon>
        <taxon>Pseudomonadati</taxon>
        <taxon>Pseudomonadota</taxon>
        <taxon>Gammaproteobacteria</taxon>
        <taxon>Chromatiales</taxon>
        <taxon>Chromatiaceae</taxon>
        <taxon>Nitrosococcus</taxon>
    </lineage>
</organism>
<keyword evidence="3" id="KW-1185">Reference proteome</keyword>
<feature type="domain" description="Smr" evidence="1">
    <location>
        <begin position="98"/>
        <end position="179"/>
    </location>
</feature>
<name>A0A4P7C1J0_9GAMM</name>
<accession>A0A4P7C1J0</accession>
<dbReference type="OrthoDB" id="9808881at2"/>
<evidence type="ECO:0000313" key="2">
    <source>
        <dbReference type="EMBL" id="QBQ55497.1"/>
    </source>
</evidence>
<dbReference type="InterPro" id="IPR002625">
    <property type="entry name" value="Smr_dom"/>
</dbReference>
<evidence type="ECO:0000259" key="1">
    <source>
        <dbReference type="PROSITE" id="PS50828"/>
    </source>
</evidence>
<sequence length="182" mass="20945">MSRKKKSISIHDRELFREAMKDVLPLNQDKVMPFQHHLPPIPQQRERDEALVIQDMMSETFEAAELETGEELLYLRPGVPKRLLRQLRQGKYSIGAELDLHGMNVPMARQALASFLRECERNDIRSLRIIHGKGRGSYQKEPILKGKVNAWLQQKDQVLAFCSARSADGGTGAIYVLLKRRR</sequence>
<dbReference type="PROSITE" id="PS50828">
    <property type="entry name" value="SMR"/>
    <property type="match status" value="1"/>
</dbReference>
<gene>
    <name evidence="2" type="ORF">E3U44_14010</name>
</gene>
<dbReference type="InterPro" id="IPR036063">
    <property type="entry name" value="Smr_dom_sf"/>
</dbReference>
<dbReference type="AlphaFoldDB" id="A0A4P7C1J0"/>
<dbReference type="SMART" id="SM00463">
    <property type="entry name" value="SMR"/>
    <property type="match status" value="1"/>
</dbReference>
<protein>
    <submittedName>
        <fullName evidence="2">DNA mismatch repair protein MutS</fullName>
    </submittedName>
</protein>
<reference evidence="2 3" key="1">
    <citation type="submission" date="2019-03" db="EMBL/GenBank/DDBJ databases">
        <title>The genome sequence of Nitrosococcus wardiae strain D1FHST reveals the archetypal metabolic capacity of ammonia-oxidizing Gammaproteobacteria.</title>
        <authorList>
            <person name="Wang L."/>
            <person name="Lim C.K."/>
            <person name="Hanson T.E."/>
            <person name="Dang H."/>
            <person name="Klotz M.G."/>
        </authorList>
    </citation>
    <scope>NUCLEOTIDE SEQUENCE [LARGE SCALE GENOMIC DNA]</scope>
    <source>
        <strain evidence="2 3">D1FHS</strain>
    </source>
</reference>
<dbReference type="RefSeq" id="WP_134358756.1">
    <property type="nucleotide sequence ID" value="NZ_CP038033.1"/>
</dbReference>
<dbReference type="PANTHER" id="PTHR35562">
    <property type="entry name" value="DNA ENDONUCLEASE SMRA-RELATED"/>
    <property type="match status" value="1"/>
</dbReference>
<proteinExistence type="predicted"/>
<dbReference type="Proteomes" id="UP000294325">
    <property type="component" value="Chromosome"/>
</dbReference>
<dbReference type="EMBL" id="CP038033">
    <property type="protein sequence ID" value="QBQ55497.1"/>
    <property type="molecule type" value="Genomic_DNA"/>
</dbReference>
<dbReference type="KEGG" id="nwr:E3U44_14010"/>
<dbReference type="SUPFAM" id="SSF160443">
    <property type="entry name" value="SMR domain-like"/>
    <property type="match status" value="1"/>
</dbReference>
<dbReference type="PANTHER" id="PTHR35562:SF2">
    <property type="entry name" value="DNA ENDONUCLEASE SMRA-RELATED"/>
    <property type="match status" value="1"/>
</dbReference>
<evidence type="ECO:0000313" key="3">
    <source>
        <dbReference type="Proteomes" id="UP000294325"/>
    </source>
</evidence>
<dbReference type="Gene3D" id="3.30.1370.110">
    <property type="match status" value="1"/>
</dbReference>
<dbReference type="Pfam" id="PF01713">
    <property type="entry name" value="Smr"/>
    <property type="match status" value="1"/>
</dbReference>